<name>A0A8J3J431_9ACTN</name>
<sequence length="359" mass="37289">MQTNGRRVERSLGAVAAIVVVTAGLHLAAGIVAPVALALVLVVTVAPVGRWLRAHGWPAWLSTLALLLVLYAVLAVGALTLVVSVARLASLLPTYADETGQLLDAIGDGLARLGVTGDEIASTVANLDPARLVALADSVVGSVASLLTNLVFLLALLFFMGAEAAGYPRRLASLAVDRPNLAAALRAFARGTCRYMLVSTIFGLVVAVVDGLALWALGVPLPVLWALLAFVTNYIPNIGFFIGLVPPMTLGLLDGGPRTMVLVIALYCVINFVIQSLIQPKVVGDSTDLSVTVTFLSLVFWTWVLGPLGAVLAIPLTLLAKALLVDTAPQTRWAAHLLSARPHDTVPARAAAGTGPSAS</sequence>
<feature type="transmembrane region" description="Helical" evidence="6">
    <location>
        <begin position="259"/>
        <end position="278"/>
    </location>
</feature>
<evidence type="ECO:0000256" key="4">
    <source>
        <dbReference type="ARBA" id="ARBA00022989"/>
    </source>
</evidence>
<feature type="transmembrane region" description="Helical" evidence="6">
    <location>
        <begin position="12"/>
        <end position="29"/>
    </location>
</feature>
<evidence type="ECO:0000313" key="7">
    <source>
        <dbReference type="EMBL" id="GID15416.1"/>
    </source>
</evidence>
<evidence type="ECO:0000256" key="1">
    <source>
        <dbReference type="ARBA" id="ARBA00004141"/>
    </source>
</evidence>
<dbReference type="InterPro" id="IPR002549">
    <property type="entry name" value="AI-2E-like"/>
</dbReference>
<feature type="transmembrane region" description="Helical" evidence="6">
    <location>
        <begin position="223"/>
        <end position="247"/>
    </location>
</feature>
<keyword evidence="5 6" id="KW-0472">Membrane</keyword>
<comment type="caution">
    <text evidence="7">The sequence shown here is derived from an EMBL/GenBank/DDBJ whole genome shotgun (WGS) entry which is preliminary data.</text>
</comment>
<evidence type="ECO:0000256" key="2">
    <source>
        <dbReference type="ARBA" id="ARBA00009773"/>
    </source>
</evidence>
<gene>
    <name evidence="7" type="ORF">Aru02nite_63050</name>
</gene>
<organism evidence="7 8">
    <name type="scientific">Actinocatenispora rupis</name>
    <dbReference type="NCBI Taxonomy" id="519421"/>
    <lineage>
        <taxon>Bacteria</taxon>
        <taxon>Bacillati</taxon>
        <taxon>Actinomycetota</taxon>
        <taxon>Actinomycetes</taxon>
        <taxon>Micromonosporales</taxon>
        <taxon>Micromonosporaceae</taxon>
        <taxon>Actinocatenispora</taxon>
    </lineage>
</organism>
<dbReference type="RefSeq" id="WP_203663701.1">
    <property type="nucleotide sequence ID" value="NZ_BAAAZM010000021.1"/>
</dbReference>
<feature type="transmembrane region" description="Helical" evidence="6">
    <location>
        <begin position="64"/>
        <end position="86"/>
    </location>
</feature>
<dbReference type="Pfam" id="PF01594">
    <property type="entry name" value="AI-2E_transport"/>
    <property type="match status" value="1"/>
</dbReference>
<reference evidence="7" key="1">
    <citation type="submission" date="2021-01" db="EMBL/GenBank/DDBJ databases">
        <title>Whole genome shotgun sequence of Actinocatenispora rupis NBRC 107355.</title>
        <authorList>
            <person name="Komaki H."/>
            <person name="Tamura T."/>
        </authorList>
    </citation>
    <scope>NUCLEOTIDE SEQUENCE</scope>
    <source>
        <strain evidence="7">NBRC 107355</strain>
    </source>
</reference>
<evidence type="ECO:0000256" key="3">
    <source>
        <dbReference type="ARBA" id="ARBA00022692"/>
    </source>
</evidence>
<dbReference type="GO" id="GO:0016020">
    <property type="term" value="C:membrane"/>
    <property type="evidence" value="ECO:0007669"/>
    <property type="project" value="UniProtKB-SubCell"/>
</dbReference>
<proteinExistence type="inferred from homology"/>
<keyword evidence="4 6" id="KW-1133">Transmembrane helix</keyword>
<keyword evidence="8" id="KW-1185">Reference proteome</keyword>
<accession>A0A8J3J431</accession>
<comment type="subcellular location">
    <subcellularLocation>
        <location evidence="1">Membrane</location>
        <topology evidence="1">Multi-pass membrane protein</topology>
    </subcellularLocation>
</comment>
<dbReference type="GO" id="GO:0055085">
    <property type="term" value="P:transmembrane transport"/>
    <property type="evidence" value="ECO:0007669"/>
    <property type="project" value="TreeGrafter"/>
</dbReference>
<dbReference type="Proteomes" id="UP000612808">
    <property type="component" value="Unassembled WGS sequence"/>
</dbReference>
<feature type="transmembrane region" description="Helical" evidence="6">
    <location>
        <begin position="35"/>
        <end position="52"/>
    </location>
</feature>
<dbReference type="PANTHER" id="PTHR21716">
    <property type="entry name" value="TRANSMEMBRANE PROTEIN"/>
    <property type="match status" value="1"/>
</dbReference>
<evidence type="ECO:0000313" key="8">
    <source>
        <dbReference type="Proteomes" id="UP000612808"/>
    </source>
</evidence>
<evidence type="ECO:0000256" key="6">
    <source>
        <dbReference type="SAM" id="Phobius"/>
    </source>
</evidence>
<dbReference type="AlphaFoldDB" id="A0A8J3J431"/>
<dbReference type="EMBL" id="BOMB01000041">
    <property type="protein sequence ID" value="GID15416.1"/>
    <property type="molecule type" value="Genomic_DNA"/>
</dbReference>
<feature type="transmembrane region" description="Helical" evidence="6">
    <location>
        <begin position="139"/>
        <end position="160"/>
    </location>
</feature>
<evidence type="ECO:0000256" key="5">
    <source>
        <dbReference type="ARBA" id="ARBA00023136"/>
    </source>
</evidence>
<comment type="similarity">
    <text evidence="2">Belongs to the autoinducer-2 exporter (AI-2E) (TC 2.A.86) family.</text>
</comment>
<protein>
    <submittedName>
        <fullName evidence="7">AI-2E family transporter</fullName>
    </submittedName>
</protein>
<dbReference type="PANTHER" id="PTHR21716:SF64">
    <property type="entry name" value="AI-2 TRANSPORT PROTEIN TQSA"/>
    <property type="match status" value="1"/>
</dbReference>
<feature type="transmembrane region" description="Helical" evidence="6">
    <location>
        <begin position="195"/>
        <end position="217"/>
    </location>
</feature>
<keyword evidence="3 6" id="KW-0812">Transmembrane</keyword>
<feature type="transmembrane region" description="Helical" evidence="6">
    <location>
        <begin position="298"/>
        <end position="324"/>
    </location>
</feature>